<name>A0A395NML7_TRIAR</name>
<dbReference type="AlphaFoldDB" id="A0A395NML7"/>
<feature type="domain" description="2EXR" evidence="1">
    <location>
        <begin position="6"/>
        <end position="178"/>
    </location>
</feature>
<dbReference type="EMBL" id="PXOA01000301">
    <property type="protein sequence ID" value="RFU77181.1"/>
    <property type="molecule type" value="Genomic_DNA"/>
</dbReference>
<gene>
    <name evidence="2" type="ORF">TARUN_5053</name>
</gene>
<dbReference type="InterPro" id="IPR045518">
    <property type="entry name" value="2EXR"/>
</dbReference>
<accession>A0A395NML7</accession>
<evidence type="ECO:0000313" key="3">
    <source>
        <dbReference type="Proteomes" id="UP000266272"/>
    </source>
</evidence>
<dbReference type="PANTHER" id="PTHR35910:SF6">
    <property type="entry name" value="2EXR DOMAIN-CONTAINING PROTEIN"/>
    <property type="match status" value="1"/>
</dbReference>
<sequence length="486" mass="57720">MVVSTFHLFSLLPPEIRYAIYILATPPRVVRLRQQLESFEDFERRLPHITIAERHLPPDVDYSPTREMIRRASAILRRKRRAIFKQTKLESYGFTSNKKARFSWEFENTLPLDIFMTIPTLAFVLYRRATLSSKAAIPPLLHTCRESRSLLVSYGYQLAFPSTSEEPLIWFNFMQDTLLLDHGLECSEQDPYMSVPTEYHRIPYSFHPFRPQDTSRVQRLALKSSVQANRLFLGHRIFQELEELILVEWDARESEQALRQSIVDPAFLRLAPDTTRTNHKGESLCVLPVEEADALWTTFLLDVFRTDEDFTEYLDVDWEDNLADLRQHKLENGFFSNFLDHRVRQKKEDYEREKGRIENWNKQQIREFAPLLDEFPPWNIRRVRYMHACAPHIADRIIENRSVFMEQFARLRTEVTHTENENEDTWIKQRSLPHPFVLQRYNNWPGVDEAFHSLELQWWIKNGLPVVPSQEHILNSDSFRQRASQS</sequence>
<keyword evidence="3" id="KW-1185">Reference proteome</keyword>
<organism evidence="2 3">
    <name type="scientific">Trichoderma arundinaceum</name>
    <dbReference type="NCBI Taxonomy" id="490622"/>
    <lineage>
        <taxon>Eukaryota</taxon>
        <taxon>Fungi</taxon>
        <taxon>Dikarya</taxon>
        <taxon>Ascomycota</taxon>
        <taxon>Pezizomycotina</taxon>
        <taxon>Sordariomycetes</taxon>
        <taxon>Hypocreomycetidae</taxon>
        <taxon>Hypocreales</taxon>
        <taxon>Hypocreaceae</taxon>
        <taxon>Trichoderma</taxon>
    </lineage>
</organism>
<comment type="caution">
    <text evidence="2">The sequence shown here is derived from an EMBL/GenBank/DDBJ whole genome shotgun (WGS) entry which is preliminary data.</text>
</comment>
<proteinExistence type="predicted"/>
<dbReference type="Proteomes" id="UP000266272">
    <property type="component" value="Unassembled WGS sequence"/>
</dbReference>
<evidence type="ECO:0000259" key="1">
    <source>
        <dbReference type="Pfam" id="PF20150"/>
    </source>
</evidence>
<dbReference type="OrthoDB" id="3513892at2759"/>
<dbReference type="PANTHER" id="PTHR35910">
    <property type="entry name" value="2EXR DOMAIN-CONTAINING PROTEIN"/>
    <property type="match status" value="1"/>
</dbReference>
<reference evidence="2 3" key="1">
    <citation type="journal article" date="2018" name="PLoS Pathog.">
        <title>Evolution of structural diversity of trichothecenes, a family of toxins produced by plant pathogenic and entomopathogenic fungi.</title>
        <authorList>
            <person name="Proctor R.H."/>
            <person name="McCormick S.P."/>
            <person name="Kim H.S."/>
            <person name="Cardoza R.E."/>
            <person name="Stanley A.M."/>
            <person name="Lindo L."/>
            <person name="Kelly A."/>
            <person name="Brown D.W."/>
            <person name="Lee T."/>
            <person name="Vaughan M.M."/>
            <person name="Alexander N.J."/>
            <person name="Busman M."/>
            <person name="Gutierrez S."/>
        </authorList>
    </citation>
    <scope>NUCLEOTIDE SEQUENCE [LARGE SCALE GENOMIC DNA]</scope>
    <source>
        <strain evidence="2 3">IBT 40837</strain>
    </source>
</reference>
<protein>
    <recommendedName>
        <fullName evidence="1">2EXR domain-containing protein</fullName>
    </recommendedName>
</protein>
<evidence type="ECO:0000313" key="2">
    <source>
        <dbReference type="EMBL" id="RFU77181.1"/>
    </source>
</evidence>
<dbReference type="Pfam" id="PF20150">
    <property type="entry name" value="2EXR"/>
    <property type="match status" value="1"/>
</dbReference>